<gene>
    <name evidence="1" type="ORF">IPOD504_LOCUS8024</name>
</gene>
<dbReference type="Proteomes" id="UP000837857">
    <property type="component" value="Chromosome 20"/>
</dbReference>
<feature type="non-terminal residue" evidence="1">
    <location>
        <position position="1"/>
    </location>
</feature>
<reference evidence="1" key="1">
    <citation type="submission" date="2022-03" db="EMBL/GenBank/DDBJ databases">
        <authorList>
            <person name="Martin H S."/>
        </authorList>
    </citation>
    <scope>NUCLEOTIDE SEQUENCE</scope>
</reference>
<name>A0ABN8IA87_9NEOP</name>
<organism evidence="1 2">
    <name type="scientific">Iphiclides podalirius</name>
    <name type="common">scarce swallowtail</name>
    <dbReference type="NCBI Taxonomy" id="110791"/>
    <lineage>
        <taxon>Eukaryota</taxon>
        <taxon>Metazoa</taxon>
        <taxon>Ecdysozoa</taxon>
        <taxon>Arthropoda</taxon>
        <taxon>Hexapoda</taxon>
        <taxon>Insecta</taxon>
        <taxon>Pterygota</taxon>
        <taxon>Neoptera</taxon>
        <taxon>Endopterygota</taxon>
        <taxon>Lepidoptera</taxon>
        <taxon>Glossata</taxon>
        <taxon>Ditrysia</taxon>
        <taxon>Papilionoidea</taxon>
        <taxon>Papilionidae</taxon>
        <taxon>Papilioninae</taxon>
        <taxon>Iphiclides</taxon>
    </lineage>
</organism>
<proteinExistence type="predicted"/>
<evidence type="ECO:0000313" key="2">
    <source>
        <dbReference type="Proteomes" id="UP000837857"/>
    </source>
</evidence>
<dbReference type="EMBL" id="OW152832">
    <property type="protein sequence ID" value="CAH2051975.1"/>
    <property type="molecule type" value="Genomic_DNA"/>
</dbReference>
<evidence type="ECO:0000313" key="1">
    <source>
        <dbReference type="EMBL" id="CAH2051975.1"/>
    </source>
</evidence>
<sequence length="66" mass="7287">MKPRSKVGAYERVRCTHRGAFSYQLQVSSGRYGRCERLGAFGAECERQHTADLGPAGAPSTLDSRR</sequence>
<accession>A0ABN8IA87</accession>
<protein>
    <submittedName>
        <fullName evidence="1">Uncharacterized protein</fullName>
    </submittedName>
</protein>
<keyword evidence="2" id="KW-1185">Reference proteome</keyword>